<keyword evidence="3" id="KW-0238">DNA-binding</keyword>
<dbReference type="GO" id="GO:0010468">
    <property type="term" value="P:regulation of gene expression"/>
    <property type="evidence" value="ECO:0007669"/>
    <property type="project" value="UniProtKB-ARBA"/>
</dbReference>
<keyword evidence="5" id="KW-0539">Nucleus</keyword>
<feature type="domain" description="HTH myb-type" evidence="8">
    <location>
        <begin position="155"/>
        <end position="209"/>
    </location>
</feature>
<evidence type="ECO:0000259" key="7">
    <source>
        <dbReference type="PROSITE" id="PS51293"/>
    </source>
</evidence>
<dbReference type="OrthoDB" id="118550at2759"/>
<dbReference type="PROSITE" id="PS51293">
    <property type="entry name" value="SANT"/>
    <property type="match status" value="2"/>
</dbReference>
<evidence type="ECO:0000313" key="10">
    <source>
        <dbReference type="Proteomes" id="UP000636709"/>
    </source>
</evidence>
<feature type="domain" description="Myb-like" evidence="6">
    <location>
        <begin position="16"/>
        <end position="61"/>
    </location>
</feature>
<evidence type="ECO:0000256" key="3">
    <source>
        <dbReference type="ARBA" id="ARBA00023125"/>
    </source>
</evidence>
<evidence type="ECO:0000259" key="8">
    <source>
        <dbReference type="PROSITE" id="PS51294"/>
    </source>
</evidence>
<comment type="subcellular location">
    <subcellularLocation>
        <location evidence="1">Nucleus</location>
    </subcellularLocation>
</comment>
<dbReference type="InterPro" id="IPR006447">
    <property type="entry name" value="Myb_dom_plants"/>
</dbReference>
<gene>
    <name evidence="9" type="ORF">HU200_047702</name>
</gene>
<feature type="domain" description="SANT" evidence="7">
    <location>
        <begin position="14"/>
        <end position="65"/>
    </location>
</feature>
<feature type="domain" description="SANT" evidence="7">
    <location>
        <begin position="158"/>
        <end position="209"/>
    </location>
</feature>
<evidence type="ECO:0000256" key="5">
    <source>
        <dbReference type="ARBA" id="ARBA00023242"/>
    </source>
</evidence>
<evidence type="ECO:0000256" key="2">
    <source>
        <dbReference type="ARBA" id="ARBA00023015"/>
    </source>
</evidence>
<keyword evidence="2" id="KW-0805">Transcription regulation</keyword>
<keyword evidence="10" id="KW-1185">Reference proteome</keyword>
<dbReference type="InterPro" id="IPR017930">
    <property type="entry name" value="Myb_dom"/>
</dbReference>
<dbReference type="Pfam" id="PF00249">
    <property type="entry name" value="Myb_DNA-binding"/>
    <property type="match status" value="2"/>
</dbReference>
<evidence type="ECO:0000259" key="6">
    <source>
        <dbReference type="PROSITE" id="PS50090"/>
    </source>
</evidence>
<dbReference type="NCBIfam" id="TIGR01557">
    <property type="entry name" value="myb_SHAQKYF"/>
    <property type="match status" value="2"/>
</dbReference>
<dbReference type="FunFam" id="1.10.10.60:FF:000023">
    <property type="entry name" value="protein REVEILLE 6 isoform X1"/>
    <property type="match status" value="1"/>
</dbReference>
<name>A0A835AWI9_9POAL</name>
<proteinExistence type="predicted"/>
<dbReference type="GO" id="GO:0005634">
    <property type="term" value="C:nucleus"/>
    <property type="evidence" value="ECO:0007669"/>
    <property type="project" value="UniProtKB-SubCell"/>
</dbReference>
<dbReference type="InterPro" id="IPR009057">
    <property type="entry name" value="Homeodomain-like_sf"/>
</dbReference>
<dbReference type="PANTHER" id="PTHR12802:SF146">
    <property type="entry name" value="PROTEIN REVEILLE 3"/>
    <property type="match status" value="1"/>
</dbReference>
<dbReference type="SMART" id="SM00717">
    <property type="entry name" value="SANT"/>
    <property type="match status" value="2"/>
</dbReference>
<keyword evidence="4" id="KW-0804">Transcription</keyword>
<evidence type="ECO:0000256" key="4">
    <source>
        <dbReference type="ARBA" id="ARBA00023163"/>
    </source>
</evidence>
<dbReference type="SUPFAM" id="SSF46689">
    <property type="entry name" value="Homeodomain-like"/>
    <property type="match status" value="2"/>
</dbReference>
<feature type="domain" description="Myb-like" evidence="6">
    <location>
        <begin position="160"/>
        <end position="205"/>
    </location>
</feature>
<dbReference type="InterPro" id="IPR001005">
    <property type="entry name" value="SANT/Myb"/>
</dbReference>
<evidence type="ECO:0000256" key="1">
    <source>
        <dbReference type="ARBA" id="ARBA00004123"/>
    </source>
</evidence>
<dbReference type="PROSITE" id="PS51294">
    <property type="entry name" value="HTH_MYB"/>
    <property type="match status" value="2"/>
</dbReference>
<protein>
    <submittedName>
        <fullName evidence="9">Uncharacterized protein</fullName>
    </submittedName>
</protein>
<dbReference type="InterPro" id="IPR017884">
    <property type="entry name" value="SANT_dom"/>
</dbReference>
<dbReference type="Proteomes" id="UP000636709">
    <property type="component" value="Unassembled WGS sequence"/>
</dbReference>
<dbReference type="EMBL" id="JACEFO010002183">
    <property type="protein sequence ID" value="KAF8675341.1"/>
    <property type="molecule type" value="Genomic_DNA"/>
</dbReference>
<evidence type="ECO:0000313" key="9">
    <source>
        <dbReference type="EMBL" id="KAF8675341.1"/>
    </source>
</evidence>
<dbReference type="GO" id="GO:0003677">
    <property type="term" value="F:DNA binding"/>
    <property type="evidence" value="ECO:0007669"/>
    <property type="project" value="UniProtKB-KW"/>
</dbReference>
<reference evidence="9" key="1">
    <citation type="submission" date="2020-07" db="EMBL/GenBank/DDBJ databases">
        <title>Genome sequence and genetic diversity analysis of an under-domesticated orphan crop, white fonio (Digitaria exilis).</title>
        <authorList>
            <person name="Bennetzen J.L."/>
            <person name="Chen S."/>
            <person name="Ma X."/>
            <person name="Wang X."/>
            <person name="Yssel A.E.J."/>
            <person name="Chaluvadi S.R."/>
            <person name="Johnson M."/>
            <person name="Gangashetty P."/>
            <person name="Hamidou F."/>
            <person name="Sanogo M.D."/>
            <person name="Zwaenepoel A."/>
            <person name="Wallace J."/>
            <person name="Van De Peer Y."/>
            <person name="Van Deynze A."/>
        </authorList>
    </citation>
    <scope>NUCLEOTIDE SEQUENCE</scope>
    <source>
        <tissue evidence="9">Leaves</tissue>
    </source>
</reference>
<organism evidence="9 10">
    <name type="scientific">Digitaria exilis</name>
    <dbReference type="NCBI Taxonomy" id="1010633"/>
    <lineage>
        <taxon>Eukaryota</taxon>
        <taxon>Viridiplantae</taxon>
        <taxon>Streptophyta</taxon>
        <taxon>Embryophyta</taxon>
        <taxon>Tracheophyta</taxon>
        <taxon>Spermatophyta</taxon>
        <taxon>Magnoliopsida</taxon>
        <taxon>Liliopsida</taxon>
        <taxon>Poales</taxon>
        <taxon>Poaceae</taxon>
        <taxon>PACMAD clade</taxon>
        <taxon>Panicoideae</taxon>
        <taxon>Panicodae</taxon>
        <taxon>Paniceae</taxon>
        <taxon>Anthephorinae</taxon>
        <taxon>Digitaria</taxon>
    </lineage>
</organism>
<dbReference type="PROSITE" id="PS50090">
    <property type="entry name" value="MYB_LIKE"/>
    <property type="match status" value="2"/>
</dbReference>
<dbReference type="Gene3D" id="1.10.10.60">
    <property type="entry name" value="Homeodomain-like"/>
    <property type="match status" value="2"/>
</dbReference>
<dbReference type="CDD" id="cd00167">
    <property type="entry name" value="SANT"/>
    <property type="match status" value="2"/>
</dbReference>
<dbReference type="Pfam" id="PF24904">
    <property type="entry name" value="RVE6"/>
    <property type="match status" value="1"/>
</dbReference>
<dbReference type="PANTHER" id="PTHR12802">
    <property type="entry name" value="SWI/SNF COMPLEX-RELATED"/>
    <property type="match status" value="1"/>
</dbReference>
<feature type="domain" description="HTH myb-type" evidence="8">
    <location>
        <begin position="11"/>
        <end position="65"/>
    </location>
</feature>
<accession>A0A835AWI9</accession>
<comment type="caution">
    <text evidence="9">The sequence shown here is derived from an EMBL/GenBank/DDBJ whole genome shotgun (WGS) entry which is preliminary data.</text>
</comment>
<dbReference type="AlphaFoldDB" id="A0A835AWI9"/>
<sequence>MAGKKPRKAYTITRPRERWTADEHERFLHALVLFGRDWKRIEAFVVSKTSTQIRSHAQKHFRKAQKLGLPTPAPHPRRAAILADAVTPSHETLIQLPLSPDDLYFAQVYRRSGRAKQNCRETQTQIDTERRKPTMAAMARSFGTPAGKKPRKAYTITRPRERWTADEHERFLHALVLFGRDWKRIEAFVVSKTSTQIRSHAQKHFLKAQKLGLPAPPPQHSRRAAVLGQPPVGCSALLPGDAVMAPRDEALIQLPLSPDDLYFAQVYRFVGDIFGSDNPQPVEAQLQRLLCADPVLVDTILRVLGNLEANLFL</sequence>